<evidence type="ECO:0000256" key="1">
    <source>
        <dbReference type="ARBA" id="ARBA00009437"/>
    </source>
</evidence>
<organism evidence="6 7">
    <name type="scientific">Paenibacillus segetis</name>
    <dbReference type="NCBI Taxonomy" id="1325360"/>
    <lineage>
        <taxon>Bacteria</taxon>
        <taxon>Bacillati</taxon>
        <taxon>Bacillota</taxon>
        <taxon>Bacilli</taxon>
        <taxon>Bacillales</taxon>
        <taxon>Paenibacillaceae</taxon>
        <taxon>Paenibacillus</taxon>
    </lineage>
</organism>
<dbReference type="PANTHER" id="PTHR30346:SF28">
    <property type="entry name" value="HTH-TYPE TRANSCRIPTIONAL REGULATOR CYNR"/>
    <property type="match status" value="1"/>
</dbReference>
<dbReference type="Pfam" id="PF03466">
    <property type="entry name" value="LysR_substrate"/>
    <property type="match status" value="1"/>
</dbReference>
<dbReference type="Pfam" id="PF00126">
    <property type="entry name" value="HTH_1"/>
    <property type="match status" value="1"/>
</dbReference>
<dbReference type="CDD" id="cd05466">
    <property type="entry name" value="PBP2_LTTR_substrate"/>
    <property type="match status" value="1"/>
</dbReference>
<evidence type="ECO:0000256" key="4">
    <source>
        <dbReference type="ARBA" id="ARBA00023163"/>
    </source>
</evidence>
<dbReference type="EMBL" id="BMFT01000001">
    <property type="protein sequence ID" value="GGH24041.1"/>
    <property type="molecule type" value="Genomic_DNA"/>
</dbReference>
<dbReference type="InterPro" id="IPR036388">
    <property type="entry name" value="WH-like_DNA-bd_sf"/>
</dbReference>
<sequence length="322" mass="35829">MNLITKGDYMELRQLQYTLQIAEEKNFSRAAEKLHIAQPSLSQQLSKLEQELGVKLFHRNTSSVELTHAGASFISHARKIMDAVEQLHQEMDDISQLRAGRVIIGSMPITGSHLLPYVLPAFKEAYPEIRVTLLEDTSLNLEKLTAGGGTDLSLLSLPLQEPTLTYETICEEKIDLAVPPNHPLAKLKAQPGGIKLEQLRDESFIVLKKGQGFRKIALDLCRDAGFEPQIVFESNNIETVQSLVAAGMGITLVPRFIARAERSELIPVYLPLASPVPSRTLVIAYRKGRYLSKAAEAFIETFKLTMKEHLRDEDENGNGTQG</sequence>
<dbReference type="InterPro" id="IPR036390">
    <property type="entry name" value="WH_DNA-bd_sf"/>
</dbReference>
<name>A0ABQ1YFE5_9BACL</name>
<comment type="similarity">
    <text evidence="1">Belongs to the LysR transcriptional regulatory family.</text>
</comment>
<dbReference type="Proteomes" id="UP000659344">
    <property type="component" value="Unassembled WGS sequence"/>
</dbReference>
<evidence type="ECO:0000259" key="5">
    <source>
        <dbReference type="PROSITE" id="PS50931"/>
    </source>
</evidence>
<comment type="caution">
    <text evidence="6">The sequence shown here is derived from an EMBL/GenBank/DDBJ whole genome shotgun (WGS) entry which is preliminary data.</text>
</comment>
<dbReference type="Gene3D" id="3.40.190.290">
    <property type="match status" value="1"/>
</dbReference>
<dbReference type="Gene3D" id="1.10.10.10">
    <property type="entry name" value="Winged helix-like DNA-binding domain superfamily/Winged helix DNA-binding domain"/>
    <property type="match status" value="1"/>
</dbReference>
<dbReference type="InterPro" id="IPR005119">
    <property type="entry name" value="LysR_subst-bd"/>
</dbReference>
<keyword evidence="7" id="KW-1185">Reference proteome</keyword>
<evidence type="ECO:0000256" key="3">
    <source>
        <dbReference type="ARBA" id="ARBA00023125"/>
    </source>
</evidence>
<proteinExistence type="inferred from homology"/>
<keyword evidence="3" id="KW-0238">DNA-binding</keyword>
<keyword evidence="2" id="KW-0805">Transcription regulation</keyword>
<evidence type="ECO:0000313" key="7">
    <source>
        <dbReference type="Proteomes" id="UP000659344"/>
    </source>
</evidence>
<reference evidence="7" key="1">
    <citation type="journal article" date="2019" name="Int. J. Syst. Evol. Microbiol.">
        <title>The Global Catalogue of Microorganisms (GCM) 10K type strain sequencing project: providing services to taxonomists for standard genome sequencing and annotation.</title>
        <authorList>
            <consortium name="The Broad Institute Genomics Platform"/>
            <consortium name="The Broad Institute Genome Sequencing Center for Infectious Disease"/>
            <person name="Wu L."/>
            <person name="Ma J."/>
        </authorList>
    </citation>
    <scope>NUCLEOTIDE SEQUENCE [LARGE SCALE GENOMIC DNA]</scope>
    <source>
        <strain evidence="7">CGMCC 1.12769</strain>
    </source>
</reference>
<dbReference type="PRINTS" id="PR00039">
    <property type="entry name" value="HTHLYSR"/>
</dbReference>
<dbReference type="SUPFAM" id="SSF53850">
    <property type="entry name" value="Periplasmic binding protein-like II"/>
    <property type="match status" value="1"/>
</dbReference>
<keyword evidence="4" id="KW-0804">Transcription</keyword>
<dbReference type="PANTHER" id="PTHR30346">
    <property type="entry name" value="TRANSCRIPTIONAL DUAL REGULATOR HCAR-RELATED"/>
    <property type="match status" value="1"/>
</dbReference>
<dbReference type="InterPro" id="IPR000847">
    <property type="entry name" value="LysR_HTH_N"/>
</dbReference>
<evidence type="ECO:0000313" key="6">
    <source>
        <dbReference type="EMBL" id="GGH24041.1"/>
    </source>
</evidence>
<feature type="domain" description="HTH lysR-type" evidence="5">
    <location>
        <begin position="10"/>
        <end position="67"/>
    </location>
</feature>
<dbReference type="PROSITE" id="PS50931">
    <property type="entry name" value="HTH_LYSR"/>
    <property type="match status" value="1"/>
</dbReference>
<evidence type="ECO:0000256" key="2">
    <source>
        <dbReference type="ARBA" id="ARBA00023015"/>
    </source>
</evidence>
<protein>
    <submittedName>
        <fullName evidence="6">HTH-type transcriptional regulator YcgK</fullName>
    </submittedName>
</protein>
<accession>A0ABQ1YFE5</accession>
<gene>
    <name evidence="6" type="primary">ycgK</name>
    <name evidence="6" type="ORF">GCM10008013_23550</name>
</gene>
<dbReference type="SUPFAM" id="SSF46785">
    <property type="entry name" value="Winged helix' DNA-binding domain"/>
    <property type="match status" value="1"/>
</dbReference>